<evidence type="ECO:0000313" key="2">
    <source>
        <dbReference type="EMBL" id="GAU92998.1"/>
    </source>
</evidence>
<feature type="compositionally biased region" description="Basic and acidic residues" evidence="1">
    <location>
        <begin position="41"/>
        <end position="52"/>
    </location>
</feature>
<protein>
    <submittedName>
        <fullName evidence="2">Uncharacterized protein</fullName>
    </submittedName>
</protein>
<feature type="compositionally biased region" description="Low complexity" evidence="1">
    <location>
        <begin position="14"/>
        <end position="28"/>
    </location>
</feature>
<organism evidence="2 3">
    <name type="scientific">Ramazzottius varieornatus</name>
    <name type="common">Water bear</name>
    <name type="synonym">Tardigrade</name>
    <dbReference type="NCBI Taxonomy" id="947166"/>
    <lineage>
        <taxon>Eukaryota</taxon>
        <taxon>Metazoa</taxon>
        <taxon>Ecdysozoa</taxon>
        <taxon>Tardigrada</taxon>
        <taxon>Eutardigrada</taxon>
        <taxon>Parachela</taxon>
        <taxon>Hypsibioidea</taxon>
        <taxon>Ramazzottiidae</taxon>
        <taxon>Ramazzottius</taxon>
    </lineage>
</organism>
<proteinExistence type="predicted"/>
<keyword evidence="3" id="KW-1185">Reference proteome</keyword>
<feature type="compositionally biased region" description="Low complexity" evidence="1">
    <location>
        <begin position="170"/>
        <end position="183"/>
    </location>
</feature>
<accession>A0A1D1V3H2</accession>
<feature type="compositionally biased region" description="Polar residues" evidence="1">
    <location>
        <begin position="184"/>
        <end position="197"/>
    </location>
</feature>
<feature type="compositionally biased region" description="Basic and acidic residues" evidence="1">
    <location>
        <begin position="199"/>
        <end position="209"/>
    </location>
</feature>
<gene>
    <name evidence="2" type="primary">RvY_05000-1</name>
    <name evidence="2" type="synonym">RvY_05000.1</name>
    <name evidence="2" type="ORF">RvY_05000</name>
</gene>
<dbReference type="AlphaFoldDB" id="A0A1D1V3H2"/>
<dbReference type="EMBL" id="BDGG01000002">
    <property type="protein sequence ID" value="GAU92998.1"/>
    <property type="molecule type" value="Genomic_DNA"/>
</dbReference>
<reference evidence="2 3" key="1">
    <citation type="journal article" date="2016" name="Nat. Commun.">
        <title>Extremotolerant tardigrade genome and improved radiotolerance of human cultured cells by tardigrade-unique protein.</title>
        <authorList>
            <person name="Hashimoto T."/>
            <person name="Horikawa D.D."/>
            <person name="Saito Y."/>
            <person name="Kuwahara H."/>
            <person name="Kozuka-Hata H."/>
            <person name="Shin-I T."/>
            <person name="Minakuchi Y."/>
            <person name="Ohishi K."/>
            <person name="Motoyama A."/>
            <person name="Aizu T."/>
            <person name="Enomoto A."/>
            <person name="Kondo K."/>
            <person name="Tanaka S."/>
            <person name="Hara Y."/>
            <person name="Koshikawa S."/>
            <person name="Sagara H."/>
            <person name="Miura T."/>
            <person name="Yokobori S."/>
            <person name="Miyagawa K."/>
            <person name="Suzuki Y."/>
            <person name="Kubo T."/>
            <person name="Oyama M."/>
            <person name="Kohara Y."/>
            <person name="Fujiyama A."/>
            <person name="Arakawa K."/>
            <person name="Katayama T."/>
            <person name="Toyoda A."/>
            <person name="Kunieda T."/>
        </authorList>
    </citation>
    <scope>NUCLEOTIDE SEQUENCE [LARGE SCALE GENOMIC DNA]</scope>
    <source>
        <strain evidence="2 3">YOKOZUNA-1</strain>
    </source>
</reference>
<sequence>MGHEENQLQKDALPSTSTSRSGSSSPRSVMEGNEEREDSLEEHRDSAEDTQDHSLSVAKPSFDYFQRGGDVFWRGNSVYILARLLFHLTTDHVKVIPAWIQKIYEDEVVVYCRYGFLRVFKSAVLLHCHSLNQATMDQMKAVRTMGWNLDQLPLAREVFPGSILRHRQDSLSLPGSSESSSSGQCTRHPSSTSARLSTSRHDSPREVSRGRPRGNPHPRNQYQGSRSSFSDKAQRDQRFQGCTINFQQNSSQGSALMPSVQPAFCGRPAQPYVQAPTTFIVHTWSGYHPFQVLSQPCYPQYSMPGVYYGPSIQPSRDQ</sequence>
<comment type="caution">
    <text evidence="2">The sequence shown here is derived from an EMBL/GenBank/DDBJ whole genome shotgun (WGS) entry which is preliminary data.</text>
</comment>
<name>A0A1D1V3H2_RAMVA</name>
<evidence type="ECO:0000256" key="1">
    <source>
        <dbReference type="SAM" id="MobiDB-lite"/>
    </source>
</evidence>
<feature type="compositionally biased region" description="Polar residues" evidence="1">
    <location>
        <begin position="221"/>
        <end position="231"/>
    </location>
</feature>
<feature type="region of interest" description="Disordered" evidence="1">
    <location>
        <begin position="1"/>
        <end position="53"/>
    </location>
</feature>
<dbReference type="Proteomes" id="UP000186922">
    <property type="component" value="Unassembled WGS sequence"/>
</dbReference>
<feature type="region of interest" description="Disordered" evidence="1">
    <location>
        <begin position="169"/>
        <end position="236"/>
    </location>
</feature>
<evidence type="ECO:0000313" key="3">
    <source>
        <dbReference type="Proteomes" id="UP000186922"/>
    </source>
</evidence>